<dbReference type="InterPro" id="IPR037523">
    <property type="entry name" value="VOC_core"/>
</dbReference>
<feature type="domain" description="VOC" evidence="1">
    <location>
        <begin position="1"/>
        <end position="107"/>
    </location>
</feature>
<evidence type="ECO:0000259" key="1">
    <source>
        <dbReference type="PROSITE" id="PS51819"/>
    </source>
</evidence>
<dbReference type="Proteomes" id="UP001218579">
    <property type="component" value="Unassembled WGS sequence"/>
</dbReference>
<dbReference type="InterPro" id="IPR029068">
    <property type="entry name" value="Glyas_Bleomycin-R_OHBP_Dase"/>
</dbReference>
<proteinExistence type="predicted"/>
<sequence length="113" mass="12558">MKQIRLQVRDVNLSARFYEALLGREGVGDAVDQAIFVTDDMRLELVPGSAVAQHIDIVMADADMIVRTYERLWDACVRLPQIPTDLGFGLGFVALDPDGHRLRVLCYDQVAAA</sequence>
<organism evidence="2 3">
    <name type="scientific">Asticcacaulis machinosus</name>
    <dbReference type="NCBI Taxonomy" id="2984211"/>
    <lineage>
        <taxon>Bacteria</taxon>
        <taxon>Pseudomonadati</taxon>
        <taxon>Pseudomonadota</taxon>
        <taxon>Alphaproteobacteria</taxon>
        <taxon>Caulobacterales</taxon>
        <taxon>Caulobacteraceae</taxon>
        <taxon>Asticcacaulis</taxon>
    </lineage>
</organism>
<dbReference type="InterPro" id="IPR004360">
    <property type="entry name" value="Glyas_Fos-R_dOase_dom"/>
</dbReference>
<dbReference type="SUPFAM" id="SSF54593">
    <property type="entry name" value="Glyoxalase/Bleomycin resistance protein/Dihydroxybiphenyl dioxygenase"/>
    <property type="match status" value="1"/>
</dbReference>
<keyword evidence="3" id="KW-1185">Reference proteome</keyword>
<gene>
    <name evidence="2" type="ORF">PQU98_06785</name>
</gene>
<dbReference type="Pfam" id="PF00903">
    <property type="entry name" value="Glyoxalase"/>
    <property type="match status" value="1"/>
</dbReference>
<protein>
    <submittedName>
        <fullName evidence="2">VOC family protein</fullName>
    </submittedName>
</protein>
<evidence type="ECO:0000313" key="3">
    <source>
        <dbReference type="Proteomes" id="UP001218579"/>
    </source>
</evidence>
<dbReference type="EMBL" id="JAQQKV010000001">
    <property type="protein sequence ID" value="MDC7675827.1"/>
    <property type="molecule type" value="Genomic_DNA"/>
</dbReference>
<dbReference type="Gene3D" id="3.10.180.10">
    <property type="entry name" value="2,3-Dihydroxybiphenyl 1,2-Dioxygenase, domain 1"/>
    <property type="match status" value="1"/>
</dbReference>
<dbReference type="PROSITE" id="PS51819">
    <property type="entry name" value="VOC"/>
    <property type="match status" value="1"/>
</dbReference>
<accession>A0ABT5HHV4</accession>
<dbReference type="RefSeq" id="WP_272744146.1">
    <property type="nucleotide sequence ID" value="NZ_JAQQKV010000001.1"/>
</dbReference>
<reference evidence="2 3" key="1">
    <citation type="submission" date="2023-01" db="EMBL/GenBank/DDBJ databases">
        <title>Novel species of the genus Asticcacaulis isolated from rivers.</title>
        <authorList>
            <person name="Lu H."/>
        </authorList>
    </citation>
    <scope>NUCLEOTIDE SEQUENCE [LARGE SCALE GENOMIC DNA]</scope>
    <source>
        <strain evidence="2 3">LKC15W</strain>
    </source>
</reference>
<comment type="caution">
    <text evidence="2">The sequence shown here is derived from an EMBL/GenBank/DDBJ whole genome shotgun (WGS) entry which is preliminary data.</text>
</comment>
<evidence type="ECO:0000313" key="2">
    <source>
        <dbReference type="EMBL" id="MDC7675827.1"/>
    </source>
</evidence>
<name>A0ABT5HHV4_9CAUL</name>